<dbReference type="RefSeq" id="WP_101533301.1">
    <property type="nucleotide sequence ID" value="NZ_JBFHIU010000003.1"/>
</dbReference>
<sequence length="229" mass="25987">MIPFSTLDIIAIVWYAAFWALFSFVVDHSPLSHRNLSHLMNGHRRRWVKNMANRDLRMIDTAIITGLQNGTAFFASTSLLAIGAGFALLNSTDLALQVTRDLSLPVETTRALWETKALSLICIYVYAFFKFGWAYRLFNYTSILIGALPYHKSTSPEDMEIAIEQVAEINSLAGRHFNLGLRAFFFSLALFGWFIHPMLLIAATTFVGMVLVRRQFFSRSQKLATRLLP</sequence>
<protein>
    <submittedName>
        <fullName evidence="2">DUF599 domain-containing protein</fullName>
    </submittedName>
</protein>
<keyword evidence="1" id="KW-1133">Transmembrane helix</keyword>
<keyword evidence="1" id="KW-0472">Membrane</keyword>
<evidence type="ECO:0000256" key="1">
    <source>
        <dbReference type="SAM" id="Phobius"/>
    </source>
</evidence>
<dbReference type="Proteomes" id="UP000234881">
    <property type="component" value="Unassembled WGS sequence"/>
</dbReference>
<keyword evidence="3" id="KW-1185">Reference proteome</keyword>
<organism evidence="2 3">
    <name type="scientific">Cohaesibacter celericrescens</name>
    <dbReference type="NCBI Taxonomy" id="2067669"/>
    <lineage>
        <taxon>Bacteria</taxon>
        <taxon>Pseudomonadati</taxon>
        <taxon>Pseudomonadota</taxon>
        <taxon>Alphaproteobacteria</taxon>
        <taxon>Hyphomicrobiales</taxon>
        <taxon>Cohaesibacteraceae</taxon>
    </lineage>
</organism>
<dbReference type="PANTHER" id="PTHR31881">
    <property type="match status" value="1"/>
</dbReference>
<keyword evidence="1" id="KW-0812">Transmembrane</keyword>
<gene>
    <name evidence="2" type="ORF">C0081_08005</name>
</gene>
<feature type="transmembrane region" description="Helical" evidence="1">
    <location>
        <begin position="117"/>
        <end position="135"/>
    </location>
</feature>
<dbReference type="EMBL" id="PKUQ01000016">
    <property type="protein sequence ID" value="PLW77284.1"/>
    <property type="molecule type" value="Genomic_DNA"/>
</dbReference>
<dbReference type="InterPro" id="IPR006747">
    <property type="entry name" value="DUF599"/>
</dbReference>
<evidence type="ECO:0000313" key="2">
    <source>
        <dbReference type="EMBL" id="PLW77284.1"/>
    </source>
</evidence>
<proteinExistence type="predicted"/>
<feature type="transmembrane region" description="Helical" evidence="1">
    <location>
        <begin position="7"/>
        <end position="26"/>
    </location>
</feature>
<dbReference type="PANTHER" id="PTHR31881:SF6">
    <property type="entry name" value="OS09G0494600 PROTEIN"/>
    <property type="match status" value="1"/>
</dbReference>
<name>A0A2N5XS18_9HYPH</name>
<feature type="transmembrane region" description="Helical" evidence="1">
    <location>
        <begin position="184"/>
        <end position="212"/>
    </location>
</feature>
<evidence type="ECO:0000313" key="3">
    <source>
        <dbReference type="Proteomes" id="UP000234881"/>
    </source>
</evidence>
<accession>A0A2N5XS18</accession>
<dbReference type="AlphaFoldDB" id="A0A2N5XS18"/>
<dbReference type="OrthoDB" id="9806874at2"/>
<comment type="caution">
    <text evidence="2">The sequence shown here is derived from an EMBL/GenBank/DDBJ whole genome shotgun (WGS) entry which is preliminary data.</text>
</comment>
<dbReference type="Pfam" id="PF04654">
    <property type="entry name" value="DUF599"/>
    <property type="match status" value="1"/>
</dbReference>
<reference evidence="2 3" key="1">
    <citation type="submission" date="2018-01" db="EMBL/GenBank/DDBJ databases">
        <title>The draft genome sequence of Cohaesibacter sp. H1304.</title>
        <authorList>
            <person name="Wang N.-N."/>
            <person name="Du Z.-J."/>
        </authorList>
    </citation>
    <scope>NUCLEOTIDE SEQUENCE [LARGE SCALE GENOMIC DNA]</scope>
    <source>
        <strain evidence="2 3">H1304</strain>
    </source>
</reference>